<dbReference type="EMBL" id="JACYTO010000001">
    <property type="protein sequence ID" value="MBD8502299.1"/>
    <property type="molecule type" value="Genomic_DNA"/>
</dbReference>
<feature type="domain" description="Cytochrome c" evidence="5">
    <location>
        <begin position="17"/>
        <end position="120"/>
    </location>
</feature>
<dbReference type="InterPro" id="IPR009056">
    <property type="entry name" value="Cyt_c-like_dom"/>
</dbReference>
<dbReference type="SUPFAM" id="SSF46626">
    <property type="entry name" value="Cytochrome c"/>
    <property type="match status" value="1"/>
</dbReference>
<dbReference type="Proteomes" id="UP000603602">
    <property type="component" value="Unassembled WGS sequence"/>
</dbReference>
<keyword evidence="1 4" id="KW-0349">Heme</keyword>
<name>A0ABR9B7F8_9RHOO</name>
<evidence type="ECO:0000259" key="5">
    <source>
        <dbReference type="PROSITE" id="PS51007"/>
    </source>
</evidence>
<accession>A0ABR9B7F8</accession>
<evidence type="ECO:0000313" key="6">
    <source>
        <dbReference type="EMBL" id="MBD8502299.1"/>
    </source>
</evidence>
<reference evidence="7" key="1">
    <citation type="submission" date="2023-07" db="EMBL/GenBank/DDBJ databases">
        <title>Thauera sp. CAU 1555 isolated from sand of Yaerae Beach.</title>
        <authorList>
            <person name="Kim W."/>
        </authorList>
    </citation>
    <scope>NUCLEOTIDE SEQUENCE [LARGE SCALE GENOMIC DNA]</scope>
    <source>
        <strain evidence="7">CAU 1555</strain>
    </source>
</reference>
<keyword evidence="3 4" id="KW-0408">Iron</keyword>
<gene>
    <name evidence="6" type="ORF">IFO67_05345</name>
</gene>
<proteinExistence type="predicted"/>
<evidence type="ECO:0000256" key="3">
    <source>
        <dbReference type="ARBA" id="ARBA00023004"/>
    </source>
</evidence>
<organism evidence="6 7">
    <name type="scientific">Thauera sedimentorum</name>
    <dbReference type="NCBI Taxonomy" id="2767595"/>
    <lineage>
        <taxon>Bacteria</taxon>
        <taxon>Pseudomonadati</taxon>
        <taxon>Pseudomonadota</taxon>
        <taxon>Betaproteobacteria</taxon>
        <taxon>Rhodocyclales</taxon>
        <taxon>Zoogloeaceae</taxon>
        <taxon>Thauera</taxon>
    </lineage>
</organism>
<dbReference type="RefSeq" id="WP_187717089.1">
    <property type="nucleotide sequence ID" value="NZ_JACTAH010000001.1"/>
</dbReference>
<evidence type="ECO:0000256" key="1">
    <source>
        <dbReference type="ARBA" id="ARBA00022617"/>
    </source>
</evidence>
<keyword evidence="7" id="KW-1185">Reference proteome</keyword>
<dbReference type="Gene3D" id="1.10.760.10">
    <property type="entry name" value="Cytochrome c-like domain"/>
    <property type="match status" value="1"/>
</dbReference>
<comment type="caution">
    <text evidence="6">The sequence shown here is derived from an EMBL/GenBank/DDBJ whole genome shotgun (WGS) entry which is preliminary data.</text>
</comment>
<evidence type="ECO:0000256" key="2">
    <source>
        <dbReference type="ARBA" id="ARBA00022723"/>
    </source>
</evidence>
<sequence>MLAAPAAAQAGDEAAATLVERGRYLARIAACNDCHTPNYAATEGKVPEAEWLTGDRLGWQGEWGTSYPANLRRFFARTSEADWLRIARGREFRPPMPGVILRDMSDDDLRALWHYVRALGPAGEEMPAWLPPGQEPTGPVVRFPMAGH</sequence>
<evidence type="ECO:0000256" key="4">
    <source>
        <dbReference type="PROSITE-ProRule" id="PRU00433"/>
    </source>
</evidence>
<protein>
    <submittedName>
        <fullName evidence="6">Cytochrome C</fullName>
    </submittedName>
</protein>
<keyword evidence="2 4" id="KW-0479">Metal-binding</keyword>
<dbReference type="InterPro" id="IPR036909">
    <property type="entry name" value="Cyt_c-like_dom_sf"/>
</dbReference>
<evidence type="ECO:0000313" key="7">
    <source>
        <dbReference type="Proteomes" id="UP000603602"/>
    </source>
</evidence>
<dbReference type="PROSITE" id="PS51007">
    <property type="entry name" value="CYTC"/>
    <property type="match status" value="1"/>
</dbReference>